<dbReference type="PROSITE" id="PS51683">
    <property type="entry name" value="SAM_OMT_II"/>
    <property type="match status" value="1"/>
</dbReference>
<dbReference type="Gene3D" id="1.10.10.10">
    <property type="entry name" value="Winged helix-like DNA-binding domain superfamily/Winged helix DNA-binding domain"/>
    <property type="match status" value="1"/>
</dbReference>
<keyword evidence="8" id="KW-1185">Reference proteome</keyword>
<dbReference type="VEuPathDB" id="FungiDB:BO80DRAFT_14256"/>
<keyword evidence="4" id="KW-0812">Transmembrane</keyword>
<dbReference type="GO" id="GO:0008171">
    <property type="term" value="F:O-methyltransferase activity"/>
    <property type="evidence" value="ECO:0007669"/>
    <property type="project" value="InterPro"/>
</dbReference>
<dbReference type="InterPro" id="IPR012967">
    <property type="entry name" value="COMT_dimerisation"/>
</dbReference>
<evidence type="ECO:0000259" key="6">
    <source>
        <dbReference type="Pfam" id="PF08100"/>
    </source>
</evidence>
<dbReference type="GO" id="GO:0044550">
    <property type="term" value="P:secondary metabolite biosynthetic process"/>
    <property type="evidence" value="ECO:0007669"/>
    <property type="project" value="UniProtKB-ARBA"/>
</dbReference>
<keyword evidence="2 7" id="KW-0808">Transferase</keyword>
<keyword evidence="3" id="KW-0949">S-adenosyl-L-methionine</keyword>
<keyword evidence="4" id="KW-1133">Transmembrane helix</keyword>
<dbReference type="SUPFAM" id="SSF53335">
    <property type="entry name" value="S-adenosyl-L-methionine-dependent methyltransferases"/>
    <property type="match status" value="1"/>
</dbReference>
<dbReference type="InterPro" id="IPR029063">
    <property type="entry name" value="SAM-dependent_MTases_sf"/>
</dbReference>
<evidence type="ECO:0000256" key="1">
    <source>
        <dbReference type="ARBA" id="ARBA00022603"/>
    </source>
</evidence>
<dbReference type="InterPro" id="IPR016461">
    <property type="entry name" value="COMT-like"/>
</dbReference>
<dbReference type="Proteomes" id="UP000249402">
    <property type="component" value="Unassembled WGS sequence"/>
</dbReference>
<dbReference type="InterPro" id="IPR036388">
    <property type="entry name" value="WH-like_DNA-bd_sf"/>
</dbReference>
<dbReference type="OrthoDB" id="2410195at2759"/>
<dbReference type="Pfam" id="PF08100">
    <property type="entry name" value="Dimerisation"/>
    <property type="match status" value="1"/>
</dbReference>
<dbReference type="SUPFAM" id="SSF46785">
    <property type="entry name" value="Winged helix' DNA-binding domain"/>
    <property type="match status" value="1"/>
</dbReference>
<gene>
    <name evidence="7" type="ORF">BO80DRAFT_14256</name>
</gene>
<reference evidence="7 8" key="1">
    <citation type="submission" date="2018-02" db="EMBL/GenBank/DDBJ databases">
        <title>The genomes of Aspergillus section Nigri reveals drivers in fungal speciation.</title>
        <authorList>
            <consortium name="DOE Joint Genome Institute"/>
            <person name="Vesth T.C."/>
            <person name="Nybo J."/>
            <person name="Theobald S."/>
            <person name="Brandl J."/>
            <person name="Frisvad J.C."/>
            <person name="Nielsen K.F."/>
            <person name="Lyhne E.K."/>
            <person name="Kogle M.E."/>
            <person name="Kuo A."/>
            <person name="Riley R."/>
            <person name="Clum A."/>
            <person name="Nolan M."/>
            <person name="Lipzen A."/>
            <person name="Salamov A."/>
            <person name="Henrissat B."/>
            <person name="Wiebenga A."/>
            <person name="De vries R.P."/>
            <person name="Grigoriev I.V."/>
            <person name="Mortensen U.H."/>
            <person name="Andersen M.R."/>
            <person name="Baker S.E."/>
        </authorList>
    </citation>
    <scope>NUCLEOTIDE SEQUENCE [LARGE SCALE GENOMIC DNA]</scope>
    <source>
        <strain evidence="7 8">CBS 121593</strain>
    </source>
</reference>
<dbReference type="GO" id="GO:0046983">
    <property type="term" value="F:protein dimerization activity"/>
    <property type="evidence" value="ECO:0007669"/>
    <property type="project" value="InterPro"/>
</dbReference>
<evidence type="ECO:0000256" key="2">
    <source>
        <dbReference type="ARBA" id="ARBA00022679"/>
    </source>
</evidence>
<dbReference type="PANTHER" id="PTHR43712">
    <property type="entry name" value="PUTATIVE (AFU_ORTHOLOGUE AFUA_4G14580)-RELATED"/>
    <property type="match status" value="1"/>
</dbReference>
<name>A0A395H6G4_9EURO</name>
<dbReference type="Pfam" id="PF00891">
    <property type="entry name" value="Methyltransf_2"/>
    <property type="match status" value="1"/>
</dbReference>
<keyword evidence="1 7" id="KW-0489">Methyltransferase</keyword>
<keyword evidence="4" id="KW-0472">Membrane</keyword>
<dbReference type="Gene3D" id="3.40.50.150">
    <property type="entry name" value="Vaccinia Virus protein VP39"/>
    <property type="match status" value="1"/>
</dbReference>
<protein>
    <submittedName>
        <fullName evidence="7">S-adenosyl-L-methionine-dependent methyltransferase</fullName>
    </submittedName>
</protein>
<evidence type="ECO:0000259" key="5">
    <source>
        <dbReference type="Pfam" id="PF00891"/>
    </source>
</evidence>
<dbReference type="RefSeq" id="XP_025577466.1">
    <property type="nucleotide sequence ID" value="XM_025713706.1"/>
</dbReference>
<dbReference type="EMBL" id="KZ824428">
    <property type="protein sequence ID" value="RAL03139.1"/>
    <property type="molecule type" value="Genomic_DNA"/>
</dbReference>
<feature type="domain" description="O-methyltransferase dimerisation" evidence="6">
    <location>
        <begin position="51"/>
        <end position="105"/>
    </location>
</feature>
<sequence length="421" mass="47592">MDQIVAQIQSLARSGDEATRKTIIDTLSNLSYSLETPQDTMQRISYLHLQPALVRVGLDLKLFNILSESKEPLTTEQLVAKTNAAPILLGRILRYLASVGTIRETGINTFTANNITHSLTIPGIQSAIYHNVDSIGPVMWALPDFLQSTNYQDITDPTKTPLQKVFNTDLPGFILMQTMPEKLAHFLQFMEAHHMGLPTWLDVYPIHEKTADLRPDQALFVDAGGAIGHQCVMLRDRVPVQQVPNRVICQDFPSVVAQGIPHDGVEMMGHDFFTKQPVEGARIYYLRMIMHDYPDDKAVVILQNIMAAMSPDSIILVDDMVIPDGGAHWHATQIDVSMMVSLASMERTKEQWYALMEKAGLKINRTYTYTESLADSILECVPVTEDIVRRDLACNLMFFFFFFFFFFWTIGTNHVENPVKH</sequence>
<dbReference type="GO" id="GO:0032259">
    <property type="term" value="P:methylation"/>
    <property type="evidence" value="ECO:0007669"/>
    <property type="project" value="UniProtKB-KW"/>
</dbReference>
<proteinExistence type="predicted"/>
<evidence type="ECO:0000313" key="7">
    <source>
        <dbReference type="EMBL" id="RAL03139.1"/>
    </source>
</evidence>
<organism evidence="7 8">
    <name type="scientific">Aspergillus ibericus CBS 121593</name>
    <dbReference type="NCBI Taxonomy" id="1448316"/>
    <lineage>
        <taxon>Eukaryota</taxon>
        <taxon>Fungi</taxon>
        <taxon>Dikarya</taxon>
        <taxon>Ascomycota</taxon>
        <taxon>Pezizomycotina</taxon>
        <taxon>Eurotiomycetes</taxon>
        <taxon>Eurotiomycetidae</taxon>
        <taxon>Eurotiales</taxon>
        <taxon>Aspergillaceae</taxon>
        <taxon>Aspergillus</taxon>
        <taxon>Aspergillus subgen. Circumdati</taxon>
    </lineage>
</organism>
<evidence type="ECO:0000256" key="3">
    <source>
        <dbReference type="ARBA" id="ARBA00022691"/>
    </source>
</evidence>
<dbReference type="PANTHER" id="PTHR43712:SF1">
    <property type="entry name" value="HYPOTHETICAL O-METHYLTRANSFERASE (EUROFUNG)-RELATED"/>
    <property type="match status" value="1"/>
</dbReference>
<dbReference type="InterPro" id="IPR001077">
    <property type="entry name" value="COMT_C"/>
</dbReference>
<dbReference type="GeneID" id="37218571"/>
<accession>A0A395H6G4</accession>
<evidence type="ECO:0000313" key="8">
    <source>
        <dbReference type="Proteomes" id="UP000249402"/>
    </source>
</evidence>
<dbReference type="AlphaFoldDB" id="A0A395H6G4"/>
<dbReference type="InterPro" id="IPR036390">
    <property type="entry name" value="WH_DNA-bd_sf"/>
</dbReference>
<evidence type="ECO:0000256" key="4">
    <source>
        <dbReference type="SAM" id="Phobius"/>
    </source>
</evidence>
<feature type="transmembrane region" description="Helical" evidence="4">
    <location>
        <begin position="392"/>
        <end position="411"/>
    </location>
</feature>
<feature type="domain" description="O-methyltransferase C-terminal" evidence="5">
    <location>
        <begin position="219"/>
        <end position="361"/>
    </location>
</feature>